<reference evidence="1 2" key="1">
    <citation type="submission" date="2017-06" db="EMBL/GenBank/DDBJ databases">
        <authorList>
            <consortium name="Pathogen Informatics"/>
        </authorList>
    </citation>
    <scope>NUCLEOTIDE SEQUENCE [LARGE SCALE GENOMIC DNA]</scope>
    <source>
        <strain evidence="1 2">NCTC12149</strain>
    </source>
</reference>
<protein>
    <submittedName>
        <fullName evidence="1">WbqC-like protein family</fullName>
    </submittedName>
</protein>
<dbReference type="RefSeq" id="WP_093095114.1">
    <property type="nucleotide sequence ID" value="NZ_CP158798.1"/>
</dbReference>
<dbReference type="InterPro" id="IPR014985">
    <property type="entry name" value="WbqC"/>
</dbReference>
<accession>A0AAJ4XB41</accession>
<evidence type="ECO:0000313" key="1">
    <source>
        <dbReference type="EMBL" id="SNV46876.1"/>
    </source>
</evidence>
<dbReference type="Proteomes" id="UP000215355">
    <property type="component" value="Chromosome 1"/>
</dbReference>
<sequence length="203" mass="24092">MSTGILLPALYLPNISYLQTIKNNDGPIVVEQFENFPKQTFRTRTQIATANGVLDLLVPIQHGKKQRQVMKDVLINYDHPWQRLHWLSLQTAYRSSAYFEFYEDDFRGFYEKEYSHLLEFHVDQLKLILKLLKINREILLSEKYEVESPNEIDYRKAIHPKMPSLLQQQKPYYQLFEDKNGFLPDLSIIDLLFSQGPQSKNYF</sequence>
<evidence type="ECO:0000313" key="2">
    <source>
        <dbReference type="Proteomes" id="UP000215355"/>
    </source>
</evidence>
<name>A0AAJ4XB41_9SPHI</name>
<dbReference type="AlphaFoldDB" id="A0AAJ4XB41"/>
<gene>
    <name evidence="1" type="ORF">SAMEA4412673_01299</name>
</gene>
<dbReference type="KEGG" id="smiz:4412673_01299"/>
<dbReference type="EMBL" id="LT906468">
    <property type="protein sequence ID" value="SNV46876.1"/>
    <property type="molecule type" value="Genomic_DNA"/>
</dbReference>
<dbReference type="Pfam" id="PF08889">
    <property type="entry name" value="WbqC"/>
    <property type="match status" value="1"/>
</dbReference>
<organism evidence="1 2">
    <name type="scientific">Sphingobacterium mizutaii</name>
    <dbReference type="NCBI Taxonomy" id="1010"/>
    <lineage>
        <taxon>Bacteria</taxon>
        <taxon>Pseudomonadati</taxon>
        <taxon>Bacteroidota</taxon>
        <taxon>Sphingobacteriia</taxon>
        <taxon>Sphingobacteriales</taxon>
        <taxon>Sphingobacteriaceae</taxon>
        <taxon>Sphingobacterium</taxon>
    </lineage>
</organism>
<proteinExistence type="predicted"/>